<feature type="active site" description="Proton acceptor" evidence="4">
    <location>
        <position position="237"/>
    </location>
</feature>
<dbReference type="GO" id="GO:0003676">
    <property type="term" value="F:nucleic acid binding"/>
    <property type="evidence" value="ECO:0007669"/>
    <property type="project" value="InterPro"/>
</dbReference>
<dbReference type="InterPro" id="IPR040255">
    <property type="entry name" value="Non-specific_endonuclease"/>
</dbReference>
<gene>
    <name evidence="9" type="ORF">PSYICH_LOCUS13780</name>
</gene>
<reference evidence="9" key="1">
    <citation type="submission" date="2022-01" db="EMBL/GenBank/DDBJ databases">
        <authorList>
            <person name="King R."/>
        </authorList>
    </citation>
    <scope>NUCLEOTIDE SEQUENCE</scope>
</reference>
<evidence type="ECO:0000313" key="10">
    <source>
        <dbReference type="Proteomes" id="UP001153636"/>
    </source>
</evidence>
<evidence type="ECO:0008006" key="11">
    <source>
        <dbReference type="Google" id="ProtNLM"/>
    </source>
</evidence>
<keyword evidence="10" id="KW-1185">Reference proteome</keyword>
<dbReference type="Gene3D" id="3.40.570.10">
    <property type="entry name" value="Extracellular Endonuclease, subunit A"/>
    <property type="match status" value="1"/>
</dbReference>
<dbReference type="PANTHER" id="PTHR13966">
    <property type="entry name" value="ENDONUCLEASE RELATED"/>
    <property type="match status" value="1"/>
</dbReference>
<keyword evidence="3" id="KW-0255">Endonuclease</keyword>
<accession>A0A9P0GL12</accession>
<feature type="domain" description="DNA/RNA non-specific endonuclease/pyrophosphatase/phosphodiesterase" evidence="8">
    <location>
        <begin position="150"/>
        <end position="388"/>
    </location>
</feature>
<evidence type="ECO:0000313" key="9">
    <source>
        <dbReference type="EMBL" id="CAH1112988.1"/>
    </source>
</evidence>
<keyword evidence="3" id="KW-0378">Hydrolase</keyword>
<dbReference type="InterPro" id="IPR044929">
    <property type="entry name" value="DNA/RNA_non-sp_Endonuclease_sf"/>
</dbReference>
<dbReference type="Proteomes" id="UP001153636">
    <property type="component" value="Chromosome 7"/>
</dbReference>
<dbReference type="GO" id="GO:0004521">
    <property type="term" value="F:RNA endonuclease activity"/>
    <property type="evidence" value="ECO:0007669"/>
    <property type="project" value="TreeGrafter"/>
</dbReference>
<dbReference type="SMART" id="SM00477">
    <property type="entry name" value="NUC"/>
    <property type="match status" value="1"/>
</dbReference>
<feature type="signal peptide" evidence="6">
    <location>
        <begin position="1"/>
        <end position="26"/>
    </location>
</feature>
<keyword evidence="5" id="KW-0479">Metal-binding</keyword>
<evidence type="ECO:0000256" key="5">
    <source>
        <dbReference type="PIRSR" id="PIRSR640255-2"/>
    </source>
</evidence>
<evidence type="ECO:0000256" key="6">
    <source>
        <dbReference type="SAM" id="SignalP"/>
    </source>
</evidence>
<dbReference type="InterPro" id="IPR020821">
    <property type="entry name" value="ENPP1-3/EXOG-like_nuc-like"/>
</dbReference>
<dbReference type="SUPFAM" id="SSF54060">
    <property type="entry name" value="His-Me finger endonucleases"/>
    <property type="match status" value="1"/>
</dbReference>
<dbReference type="FunFam" id="3.40.570.10:FF:000007">
    <property type="entry name" value="Alkaline nuclease"/>
    <property type="match status" value="1"/>
</dbReference>
<feature type="binding site" evidence="5">
    <location>
        <position position="267"/>
    </location>
    <ligand>
        <name>Mg(2+)</name>
        <dbReference type="ChEBI" id="CHEBI:18420"/>
        <note>catalytic</note>
    </ligand>
</feature>
<evidence type="ECO:0000256" key="1">
    <source>
        <dbReference type="ARBA" id="ARBA00010052"/>
    </source>
</evidence>
<sequence>MTVVTMNVNSITFGILLILCFGFTHSATKAGCTLNVLGNANEKYMPVMLNNKSHEYTLIVPHQGQIHLKRGEGITFLCPERNFLVPTHSNYTYATCVQGTNLKIFRQTYDFGDILCSKPIRGQVQRTKERCANSRGVIINIGYRVTPRYFKTLITVCYNDNEGISLYSEHTIHGEEVAYTSRFKERPSFSVDGLPKDISANVAYKQAYQKSTFSSLLGSSGEASVYINSKSFLSRGHLSPDADFLFASSQLTSYFYVNTCPQWQNINAGNWVRIESAVRRAADKYQRDFTIITGTHDVLELPNVSGDPVKLYLVSKRKLPVPKFVWKIMYDENEGTGIAFVSLNNPFAEGITDEDVLCDDVCDRYGWGSKFYSDISKGYIYCCDVNQLREVIDTIPRIKVNGILRNA</sequence>
<dbReference type="GO" id="GO:0005743">
    <property type="term" value="C:mitochondrial inner membrane"/>
    <property type="evidence" value="ECO:0007669"/>
    <property type="project" value="TreeGrafter"/>
</dbReference>
<evidence type="ECO:0000259" key="8">
    <source>
        <dbReference type="SMART" id="SM00892"/>
    </source>
</evidence>
<dbReference type="Pfam" id="PF01223">
    <property type="entry name" value="Endonuclease_NS"/>
    <property type="match status" value="1"/>
</dbReference>
<dbReference type="InterPro" id="IPR001604">
    <property type="entry name" value="Endo_G_ENPP1-like_dom"/>
</dbReference>
<dbReference type="OrthoDB" id="8194122at2759"/>
<dbReference type="EMBL" id="OV651819">
    <property type="protein sequence ID" value="CAH1112988.1"/>
    <property type="molecule type" value="Genomic_DNA"/>
</dbReference>
<keyword evidence="2" id="KW-0540">Nuclease</keyword>
<dbReference type="PANTHER" id="PTHR13966:SF17">
    <property type="entry name" value="ENDONUCLEASE-RELATED"/>
    <property type="match status" value="1"/>
</dbReference>
<name>A0A9P0GL12_9CUCU</name>
<evidence type="ECO:0000256" key="2">
    <source>
        <dbReference type="ARBA" id="ARBA00022722"/>
    </source>
</evidence>
<feature type="domain" description="ENPP1-3/EXOG-like endonuclease/phosphodiesterase" evidence="7">
    <location>
        <begin position="151"/>
        <end position="378"/>
    </location>
</feature>
<dbReference type="GO" id="GO:0046872">
    <property type="term" value="F:metal ion binding"/>
    <property type="evidence" value="ECO:0007669"/>
    <property type="project" value="UniProtKB-KW"/>
</dbReference>
<protein>
    <recommendedName>
        <fullName evidence="11">DNA/RNA non-specific endonuclease domain-containing protein</fullName>
    </recommendedName>
</protein>
<evidence type="ECO:0000256" key="3">
    <source>
        <dbReference type="ARBA" id="ARBA00022759"/>
    </source>
</evidence>
<dbReference type="InterPro" id="IPR044925">
    <property type="entry name" value="His-Me_finger_sf"/>
</dbReference>
<organism evidence="9 10">
    <name type="scientific">Psylliodes chrysocephalus</name>
    <dbReference type="NCBI Taxonomy" id="3402493"/>
    <lineage>
        <taxon>Eukaryota</taxon>
        <taxon>Metazoa</taxon>
        <taxon>Ecdysozoa</taxon>
        <taxon>Arthropoda</taxon>
        <taxon>Hexapoda</taxon>
        <taxon>Insecta</taxon>
        <taxon>Pterygota</taxon>
        <taxon>Neoptera</taxon>
        <taxon>Endopterygota</taxon>
        <taxon>Coleoptera</taxon>
        <taxon>Polyphaga</taxon>
        <taxon>Cucujiformia</taxon>
        <taxon>Chrysomeloidea</taxon>
        <taxon>Chrysomelidae</taxon>
        <taxon>Galerucinae</taxon>
        <taxon>Alticini</taxon>
        <taxon>Psylliodes</taxon>
    </lineage>
</organism>
<dbReference type="GO" id="GO:0005634">
    <property type="term" value="C:nucleus"/>
    <property type="evidence" value="ECO:0007669"/>
    <property type="project" value="TreeGrafter"/>
</dbReference>
<feature type="chain" id="PRO_5040133069" description="DNA/RNA non-specific endonuclease domain-containing protein" evidence="6">
    <location>
        <begin position="27"/>
        <end position="407"/>
    </location>
</feature>
<dbReference type="GO" id="GO:0006309">
    <property type="term" value="P:apoptotic DNA fragmentation"/>
    <property type="evidence" value="ECO:0007669"/>
    <property type="project" value="TreeGrafter"/>
</dbReference>
<dbReference type="GO" id="GO:0000014">
    <property type="term" value="F:single-stranded DNA endodeoxyribonuclease activity"/>
    <property type="evidence" value="ECO:0007669"/>
    <property type="project" value="TreeGrafter"/>
</dbReference>
<evidence type="ECO:0000259" key="7">
    <source>
        <dbReference type="SMART" id="SM00477"/>
    </source>
</evidence>
<proteinExistence type="inferred from homology"/>
<evidence type="ECO:0000256" key="4">
    <source>
        <dbReference type="PIRSR" id="PIRSR640255-1"/>
    </source>
</evidence>
<dbReference type="AlphaFoldDB" id="A0A9P0GL12"/>
<keyword evidence="6" id="KW-0732">Signal</keyword>
<dbReference type="SMART" id="SM00892">
    <property type="entry name" value="Endonuclease_NS"/>
    <property type="match status" value="1"/>
</dbReference>
<comment type="similarity">
    <text evidence="1">Belongs to the DNA/RNA non-specific endonuclease family.</text>
</comment>